<evidence type="ECO:0000259" key="1">
    <source>
        <dbReference type="PROSITE" id="PS51186"/>
    </source>
</evidence>
<keyword evidence="3" id="KW-1185">Reference proteome</keyword>
<sequence length="172" mass="19059">MTTATDTVVRRAEPGDIDELIRLRAFLLDGDEEQASLPYIATTPEARRAWRAGYRAWLTEKVSHEDVFVSVAAGPDRLRACAISVIDQRPPSPAQPNGRVAWMQTLVTDPRDRGQGLATAVIDRLFEWAVTRGADVAMMQSSSGAVEFHRRAGWQLSEEGLYHRPVTASREG</sequence>
<dbReference type="SUPFAM" id="SSF55729">
    <property type="entry name" value="Acyl-CoA N-acyltransferases (Nat)"/>
    <property type="match status" value="1"/>
</dbReference>
<dbReference type="RefSeq" id="WP_003980868.1">
    <property type="nucleotide sequence ID" value="NZ_CP043497.1"/>
</dbReference>
<feature type="domain" description="N-acetyltransferase" evidence="1">
    <location>
        <begin position="7"/>
        <end position="172"/>
    </location>
</feature>
<reference evidence="2 3" key="1">
    <citation type="submission" date="2022-03" db="EMBL/GenBank/DDBJ databases">
        <title>Complete genome of Streptomyces rimosus ssp. rimosus R7 (=ATCC 10970).</title>
        <authorList>
            <person name="Beganovic S."/>
            <person name="Ruckert C."/>
            <person name="Busche T."/>
            <person name="Kalinowski J."/>
            <person name="Wittmann C."/>
        </authorList>
    </citation>
    <scope>NUCLEOTIDE SEQUENCE [LARGE SCALE GENOMIC DNA]</scope>
    <source>
        <strain evidence="2 3">R7</strain>
    </source>
</reference>
<dbReference type="CDD" id="cd04301">
    <property type="entry name" value="NAT_SF"/>
    <property type="match status" value="1"/>
</dbReference>
<dbReference type="InterPro" id="IPR000182">
    <property type="entry name" value="GNAT_dom"/>
</dbReference>
<protein>
    <submittedName>
        <fullName evidence="2">Acetyltransferase (GNAT) family protein</fullName>
    </submittedName>
</protein>
<dbReference type="PROSITE" id="PS51186">
    <property type="entry name" value="GNAT"/>
    <property type="match status" value="1"/>
</dbReference>
<dbReference type="GeneID" id="66858576"/>
<dbReference type="InterPro" id="IPR016181">
    <property type="entry name" value="Acyl_CoA_acyltransferase"/>
</dbReference>
<accession>A0ABY3YWK7</accession>
<gene>
    <name evidence="2" type="ORF">SRIMR7_09280</name>
</gene>
<proteinExistence type="predicted"/>
<evidence type="ECO:0000313" key="2">
    <source>
        <dbReference type="EMBL" id="UNZ02338.1"/>
    </source>
</evidence>
<organism evidence="2 3">
    <name type="scientific">Streptomyces rimosus subsp. rimosus</name>
    <dbReference type="NCBI Taxonomy" id="132474"/>
    <lineage>
        <taxon>Bacteria</taxon>
        <taxon>Bacillati</taxon>
        <taxon>Actinomycetota</taxon>
        <taxon>Actinomycetes</taxon>
        <taxon>Kitasatosporales</taxon>
        <taxon>Streptomycetaceae</taxon>
        <taxon>Streptomyces</taxon>
    </lineage>
</organism>
<name>A0ABY3YWK7_STRRM</name>
<dbReference type="Pfam" id="PF00583">
    <property type="entry name" value="Acetyltransf_1"/>
    <property type="match status" value="1"/>
</dbReference>
<dbReference type="Gene3D" id="3.40.630.30">
    <property type="match status" value="1"/>
</dbReference>
<evidence type="ECO:0000313" key="3">
    <source>
        <dbReference type="Proteomes" id="UP000829494"/>
    </source>
</evidence>
<dbReference type="Proteomes" id="UP000829494">
    <property type="component" value="Chromosome"/>
</dbReference>
<dbReference type="EMBL" id="CP094298">
    <property type="protein sequence ID" value="UNZ02338.1"/>
    <property type="molecule type" value="Genomic_DNA"/>
</dbReference>